<keyword evidence="4" id="KW-1185">Reference proteome</keyword>
<dbReference type="EMBL" id="CAADRA010005650">
    <property type="protein sequence ID" value="VFT91965.1"/>
    <property type="molecule type" value="Genomic_DNA"/>
</dbReference>
<feature type="region of interest" description="Disordered" evidence="1">
    <location>
        <begin position="38"/>
        <end position="91"/>
    </location>
</feature>
<sequence length="195" mass="22806">MHFATASMRKKIDHQEPENEEIDETLLTLQRLLNTLNFQTNNSQTNNTAQSRPASEVERRRAEREAHRRDLYEGQDIPDRDRRRSNRAAERRIRSRVWSTTCLMPEFGSHDRWSCDDGDDDDDDARILHPAIIRASFRAPMYHPKLEVKMTNDVKLLKASLPPRAARAMSSCSSERMLKPPRSTWYLRGKNMDVQ</sequence>
<feature type="compositionally biased region" description="Low complexity" evidence="1">
    <location>
        <begin position="38"/>
        <end position="54"/>
    </location>
</feature>
<evidence type="ECO:0000313" key="3">
    <source>
        <dbReference type="EMBL" id="VFT91965.1"/>
    </source>
</evidence>
<reference evidence="3 4" key="1">
    <citation type="submission" date="2019-03" db="EMBL/GenBank/DDBJ databases">
        <authorList>
            <person name="Gaulin E."/>
            <person name="Dumas B."/>
        </authorList>
    </citation>
    <scope>NUCLEOTIDE SEQUENCE [LARGE SCALE GENOMIC DNA]</scope>
    <source>
        <strain evidence="3">CBS 568.67</strain>
    </source>
</reference>
<reference evidence="2" key="2">
    <citation type="submission" date="2019-06" db="EMBL/GenBank/DDBJ databases">
        <title>Genomics analysis of Aphanomyces spp. identifies a new class of oomycete effector associated with host adaptation.</title>
        <authorList>
            <person name="Gaulin E."/>
        </authorList>
    </citation>
    <scope>NUCLEOTIDE SEQUENCE</scope>
    <source>
        <strain evidence="2">CBS 578.67</strain>
    </source>
</reference>
<dbReference type="OrthoDB" id="79736at2759"/>
<accession>A0A485L4B0</accession>
<dbReference type="Proteomes" id="UP000332933">
    <property type="component" value="Unassembled WGS sequence"/>
</dbReference>
<proteinExistence type="predicted"/>
<gene>
    <name evidence="3" type="primary">Aste57867_15156</name>
    <name evidence="2" type="ORF">As57867_015100</name>
    <name evidence="3" type="ORF">ASTE57867_15156</name>
</gene>
<protein>
    <submittedName>
        <fullName evidence="3">Aste57867_15156 protein</fullName>
    </submittedName>
</protein>
<dbReference type="AlphaFoldDB" id="A0A485L4B0"/>
<evidence type="ECO:0000256" key="1">
    <source>
        <dbReference type="SAM" id="MobiDB-lite"/>
    </source>
</evidence>
<dbReference type="EMBL" id="VJMH01005629">
    <property type="protein sequence ID" value="KAF0693936.1"/>
    <property type="molecule type" value="Genomic_DNA"/>
</dbReference>
<organism evidence="3 4">
    <name type="scientific">Aphanomyces stellatus</name>
    <dbReference type="NCBI Taxonomy" id="120398"/>
    <lineage>
        <taxon>Eukaryota</taxon>
        <taxon>Sar</taxon>
        <taxon>Stramenopiles</taxon>
        <taxon>Oomycota</taxon>
        <taxon>Saprolegniomycetes</taxon>
        <taxon>Saprolegniales</taxon>
        <taxon>Verrucalvaceae</taxon>
        <taxon>Aphanomyces</taxon>
    </lineage>
</organism>
<evidence type="ECO:0000313" key="2">
    <source>
        <dbReference type="EMBL" id="KAF0693936.1"/>
    </source>
</evidence>
<feature type="compositionally biased region" description="Basic and acidic residues" evidence="1">
    <location>
        <begin position="55"/>
        <end position="91"/>
    </location>
</feature>
<evidence type="ECO:0000313" key="4">
    <source>
        <dbReference type="Proteomes" id="UP000332933"/>
    </source>
</evidence>
<name>A0A485L4B0_9STRA</name>